<sequence>MRLKLAALSLSIISSYTFGGDLTISPSVSAGYIVSDITLNDSESQDVQSFEVSPSAVFSYDANRFDASLAAEHKYIRRNDDFTTLFEGIDKEQSFTNFGGNMSFEAIDRVLSFDVGAKQQYRDIDPSTALINGFYSNSQSLTKSNAYNAGVDFSLQNGKYVRASISADVDKVETDATINRNIGLDRTNSRATAVLTSGRWFNRIRWDISSSYSKSDGSQGRGQANDSIFRSVMGNLRFGIIDNLDFVVTASEFSNTLVGNDALSTELDFKSYGAGLSWRELDGTLFTVTYNQGEKSTDSEKENYIAADLNLPLSRRTALKANYSRRFFGESGSLDFTYKARRFNGVISYNENLTTYSRLQSISQTIGLFACPIGSLDFTTCVQTSPDYEPQAGEEIIPIAFINPEISEEVILRKTLTGGIGYNYRKLSFGVNLSYSDVDYLETNRTQRNKTVTVSAGLDASAKSSFSLNVNFAELTRAETTTTEDLSNATFTYSYRFSKQLKSNLELGYSDREGATAQRDYNETRVRWNVSYQFN</sequence>
<reference evidence="2 3" key="1">
    <citation type="submission" date="2022-10" db="EMBL/GenBank/DDBJ databases">
        <title>Aestuariibacter sp. AA17 isolated from Montipora capitata coral fragment.</title>
        <authorList>
            <person name="Emsley S.A."/>
            <person name="Pfannmuller K.M."/>
            <person name="Loughran R.M."/>
            <person name="Shlafstein M."/>
            <person name="Papke E."/>
            <person name="Saw J.H."/>
            <person name="Ushijima B."/>
            <person name="Videau P."/>
        </authorList>
    </citation>
    <scope>NUCLEOTIDE SEQUENCE [LARGE SCALE GENOMIC DNA]</scope>
    <source>
        <strain evidence="2 3">AA17</strain>
    </source>
</reference>
<protein>
    <submittedName>
        <fullName evidence="2">TIGR03016 family PEP-CTERM system-associated outer membrane protein</fullName>
    </submittedName>
</protein>
<proteinExistence type="predicted"/>
<feature type="chain" id="PRO_5045406439" evidence="1">
    <location>
        <begin position="20"/>
        <end position="535"/>
    </location>
</feature>
<feature type="signal peptide" evidence="1">
    <location>
        <begin position="1"/>
        <end position="19"/>
    </location>
</feature>
<evidence type="ECO:0000256" key="1">
    <source>
        <dbReference type="SAM" id="SignalP"/>
    </source>
</evidence>
<keyword evidence="3" id="KW-1185">Reference proteome</keyword>
<evidence type="ECO:0000313" key="3">
    <source>
        <dbReference type="Proteomes" id="UP001652504"/>
    </source>
</evidence>
<evidence type="ECO:0000313" key="2">
    <source>
        <dbReference type="EMBL" id="MCV2886053.1"/>
    </source>
</evidence>
<keyword evidence="1" id="KW-0732">Signal</keyword>
<name>A0ABT3ABL5_9ALTE</name>
<dbReference type="EMBL" id="JAOWKX010000008">
    <property type="protein sequence ID" value="MCV2886053.1"/>
    <property type="molecule type" value="Genomic_DNA"/>
</dbReference>
<comment type="caution">
    <text evidence="2">The sequence shown here is derived from an EMBL/GenBank/DDBJ whole genome shotgun (WGS) entry which is preliminary data.</text>
</comment>
<organism evidence="2 3">
    <name type="scientific">Fluctibacter corallii</name>
    <dbReference type="NCBI Taxonomy" id="2984329"/>
    <lineage>
        <taxon>Bacteria</taxon>
        <taxon>Pseudomonadati</taxon>
        <taxon>Pseudomonadota</taxon>
        <taxon>Gammaproteobacteria</taxon>
        <taxon>Alteromonadales</taxon>
        <taxon>Alteromonadaceae</taxon>
        <taxon>Fluctibacter</taxon>
    </lineage>
</organism>
<dbReference type="RefSeq" id="WP_263713341.1">
    <property type="nucleotide sequence ID" value="NZ_JAOWKX010000008.1"/>
</dbReference>
<gene>
    <name evidence="2" type="ORF">OE749_15270</name>
</gene>
<dbReference type="SUPFAM" id="SSF56935">
    <property type="entry name" value="Porins"/>
    <property type="match status" value="2"/>
</dbReference>
<dbReference type="InterPro" id="IPR017467">
    <property type="entry name" value="CHP03016_PEP-CTERM"/>
</dbReference>
<dbReference type="NCBIfam" id="TIGR03016">
    <property type="entry name" value="pepcterm_hypo_1"/>
    <property type="match status" value="1"/>
</dbReference>
<accession>A0ABT3ABL5</accession>
<dbReference type="Proteomes" id="UP001652504">
    <property type="component" value="Unassembled WGS sequence"/>
</dbReference>